<evidence type="ECO:0000313" key="3">
    <source>
        <dbReference type="Proteomes" id="UP000050164"/>
    </source>
</evidence>
<gene>
    <name evidence="2" type="ORF">ERS027659_04181</name>
</gene>
<protein>
    <submittedName>
        <fullName evidence="2">Uncharacterized protein</fullName>
    </submittedName>
</protein>
<evidence type="ECO:0000256" key="1">
    <source>
        <dbReference type="SAM" id="MobiDB-lite"/>
    </source>
</evidence>
<proteinExistence type="predicted"/>
<organism evidence="2 3">
    <name type="scientific">Mycobacterium tuberculosis</name>
    <dbReference type="NCBI Taxonomy" id="1773"/>
    <lineage>
        <taxon>Bacteria</taxon>
        <taxon>Bacillati</taxon>
        <taxon>Actinomycetota</taxon>
        <taxon>Actinomycetes</taxon>
        <taxon>Mycobacteriales</taxon>
        <taxon>Mycobacteriaceae</taxon>
        <taxon>Mycobacterium</taxon>
        <taxon>Mycobacterium tuberculosis complex</taxon>
    </lineage>
</organism>
<sequence length="72" mass="7134">MPVPRNASRVVSDVNVGAQPTTSKISAGIPSWVAAMLRSTLARPRALSTGAATKPGSVPSSGGSPAAPAIPR</sequence>
<name>A0A655AK05_MYCTX</name>
<feature type="region of interest" description="Disordered" evidence="1">
    <location>
        <begin position="46"/>
        <end position="72"/>
    </location>
</feature>
<reference evidence="2 3" key="1">
    <citation type="submission" date="2015-03" db="EMBL/GenBank/DDBJ databases">
        <authorList>
            <consortium name="Pathogen Informatics"/>
        </authorList>
    </citation>
    <scope>NUCLEOTIDE SEQUENCE [LARGE SCALE GENOMIC DNA]</scope>
    <source>
        <strain evidence="2 3">Bir 185</strain>
    </source>
</reference>
<evidence type="ECO:0000313" key="2">
    <source>
        <dbReference type="EMBL" id="CKT27532.1"/>
    </source>
</evidence>
<dbReference type="EMBL" id="CNFT01001420">
    <property type="protein sequence ID" value="CKT27532.1"/>
    <property type="molecule type" value="Genomic_DNA"/>
</dbReference>
<dbReference type="Proteomes" id="UP000050164">
    <property type="component" value="Unassembled WGS sequence"/>
</dbReference>
<feature type="compositionally biased region" description="Low complexity" evidence="1">
    <location>
        <begin position="55"/>
        <end position="72"/>
    </location>
</feature>
<dbReference type="AlphaFoldDB" id="A0A655AK05"/>
<accession>A0A655AK05</accession>